<evidence type="ECO:0000313" key="4">
    <source>
        <dbReference type="EMBL" id="GER70631.1"/>
    </source>
</evidence>
<dbReference type="AlphaFoldDB" id="A0A5J4JG23"/>
<dbReference type="PANTHER" id="PTHR30204:SF58">
    <property type="entry name" value="HTH-TYPE TRANSCRIPTIONAL REGULATOR YFMP"/>
    <property type="match status" value="1"/>
</dbReference>
<protein>
    <submittedName>
        <fullName evidence="4">MerR family transcriptional regulator</fullName>
    </submittedName>
</protein>
<proteinExistence type="predicted"/>
<evidence type="ECO:0000313" key="5">
    <source>
        <dbReference type="Proteomes" id="UP000391919"/>
    </source>
</evidence>
<evidence type="ECO:0000256" key="1">
    <source>
        <dbReference type="ARBA" id="ARBA00023125"/>
    </source>
</evidence>
<dbReference type="SMART" id="SM00422">
    <property type="entry name" value="HTH_MERR"/>
    <property type="match status" value="1"/>
</dbReference>
<dbReference type="InterPro" id="IPR000551">
    <property type="entry name" value="MerR-type_HTH_dom"/>
</dbReference>
<evidence type="ECO:0000259" key="3">
    <source>
        <dbReference type="PROSITE" id="PS50937"/>
    </source>
</evidence>
<dbReference type="CDD" id="cd04776">
    <property type="entry name" value="HTH_GnyR"/>
    <property type="match status" value="1"/>
</dbReference>
<dbReference type="InterPro" id="IPR047057">
    <property type="entry name" value="MerR_fam"/>
</dbReference>
<accession>A0A5J4JG23</accession>
<feature type="coiled-coil region" evidence="2">
    <location>
        <begin position="78"/>
        <end position="126"/>
    </location>
</feature>
<dbReference type="PANTHER" id="PTHR30204">
    <property type="entry name" value="REDOX-CYCLING DRUG-SENSING TRANSCRIPTIONAL ACTIVATOR SOXR"/>
    <property type="match status" value="1"/>
</dbReference>
<keyword evidence="2" id="KW-0175">Coiled coil</keyword>
<dbReference type="EMBL" id="BKZQ01000023">
    <property type="protein sequence ID" value="GER70631.1"/>
    <property type="molecule type" value="Genomic_DNA"/>
</dbReference>
<reference evidence="4 5" key="1">
    <citation type="submission" date="2019-09" db="EMBL/GenBank/DDBJ databases">
        <title>Draft genome sequence of Bacillus sp. JC-7.</title>
        <authorList>
            <person name="Tanaka N."/>
            <person name="Shiwa Y."/>
            <person name="Fujita N."/>
            <person name="Tanasupawat S."/>
        </authorList>
    </citation>
    <scope>NUCLEOTIDE SEQUENCE [LARGE SCALE GENOMIC DNA]</scope>
    <source>
        <strain evidence="4 5">JC-7</strain>
    </source>
</reference>
<organism evidence="4 5">
    <name type="scientific">Weizmannia acidilactici</name>
    <dbReference type="NCBI Taxonomy" id="2607726"/>
    <lineage>
        <taxon>Bacteria</taxon>
        <taxon>Bacillati</taxon>
        <taxon>Bacillota</taxon>
        <taxon>Bacilli</taxon>
        <taxon>Bacillales</taxon>
        <taxon>Bacillaceae</taxon>
        <taxon>Heyndrickxia</taxon>
    </lineage>
</organism>
<dbReference type="InterPro" id="IPR009061">
    <property type="entry name" value="DNA-bd_dom_put_sf"/>
</dbReference>
<dbReference type="Pfam" id="PF13411">
    <property type="entry name" value="MerR_1"/>
    <property type="match status" value="1"/>
</dbReference>
<dbReference type="PROSITE" id="PS50937">
    <property type="entry name" value="HTH_MERR_2"/>
    <property type="match status" value="1"/>
</dbReference>
<comment type="caution">
    <text evidence="4">The sequence shown here is derived from an EMBL/GenBank/DDBJ whole genome shotgun (WGS) entry which is preliminary data.</text>
</comment>
<sequence>MPYTTSELAGEFDVTTRTIRYYEELGLLKPKRAPNGRRCYSKKDYTRLKLIFRGKQLHFTLEEIKEMIELFDRDRTGIKQLEKTIEYGEQKRQEVIRKIQELRELQAELEKYLSDFQTRLKKLREEQG</sequence>
<dbReference type="RefSeq" id="WP_151680797.1">
    <property type="nucleotide sequence ID" value="NZ_BKZP01000010.1"/>
</dbReference>
<dbReference type="GO" id="GO:0003700">
    <property type="term" value="F:DNA-binding transcription factor activity"/>
    <property type="evidence" value="ECO:0007669"/>
    <property type="project" value="InterPro"/>
</dbReference>
<gene>
    <name evidence="4" type="ORF">BpJC7_19340</name>
</gene>
<keyword evidence="1" id="KW-0238">DNA-binding</keyword>
<dbReference type="Gene3D" id="1.10.1660.10">
    <property type="match status" value="1"/>
</dbReference>
<name>A0A5J4JG23_9BACI</name>
<dbReference type="SUPFAM" id="SSF46955">
    <property type="entry name" value="Putative DNA-binding domain"/>
    <property type="match status" value="1"/>
</dbReference>
<keyword evidence="5" id="KW-1185">Reference proteome</keyword>
<feature type="domain" description="HTH merR-type" evidence="3">
    <location>
        <begin position="1"/>
        <end position="70"/>
    </location>
</feature>
<evidence type="ECO:0000256" key="2">
    <source>
        <dbReference type="SAM" id="Coils"/>
    </source>
</evidence>
<dbReference type="Proteomes" id="UP000391919">
    <property type="component" value="Unassembled WGS sequence"/>
</dbReference>
<dbReference type="GO" id="GO:0003677">
    <property type="term" value="F:DNA binding"/>
    <property type="evidence" value="ECO:0007669"/>
    <property type="project" value="UniProtKB-KW"/>
</dbReference>